<dbReference type="InterPro" id="IPR003673">
    <property type="entry name" value="CoA-Trfase_fam_III"/>
</dbReference>
<organism evidence="2 3">
    <name type="scientific">Armillaria luteobubalina</name>
    <dbReference type="NCBI Taxonomy" id="153913"/>
    <lineage>
        <taxon>Eukaryota</taxon>
        <taxon>Fungi</taxon>
        <taxon>Dikarya</taxon>
        <taxon>Basidiomycota</taxon>
        <taxon>Agaricomycotina</taxon>
        <taxon>Agaricomycetes</taxon>
        <taxon>Agaricomycetidae</taxon>
        <taxon>Agaricales</taxon>
        <taxon>Marasmiineae</taxon>
        <taxon>Physalacriaceae</taxon>
        <taxon>Armillaria</taxon>
    </lineage>
</organism>
<gene>
    <name evidence="2" type="ORF">EDD18DRAFT_1150332</name>
</gene>
<dbReference type="InterPro" id="IPR044855">
    <property type="entry name" value="CoA-Trfase_III_dom3_sf"/>
</dbReference>
<dbReference type="EMBL" id="JAUEPU010000008">
    <property type="protein sequence ID" value="KAK0500506.1"/>
    <property type="molecule type" value="Genomic_DNA"/>
</dbReference>
<dbReference type="GO" id="GO:0003824">
    <property type="term" value="F:catalytic activity"/>
    <property type="evidence" value="ECO:0007669"/>
    <property type="project" value="InterPro"/>
</dbReference>
<dbReference type="Gene3D" id="3.40.50.10540">
    <property type="entry name" value="Crotonobetainyl-coa:carnitine coa-transferase, domain 1"/>
    <property type="match status" value="1"/>
</dbReference>
<dbReference type="InterPro" id="IPR023606">
    <property type="entry name" value="CoA-Trfase_III_dom_1_sf"/>
</dbReference>
<comment type="caution">
    <text evidence="2">The sequence shown here is derived from an EMBL/GenBank/DDBJ whole genome shotgun (WGS) entry which is preliminary data.</text>
</comment>
<comment type="similarity">
    <text evidence="1">Belongs to the CoA-transferase III family.</text>
</comment>
<accession>A0AA39QDJ1</accession>
<dbReference type="PANTHER" id="PTHR48228">
    <property type="entry name" value="SUCCINYL-COA--D-CITRAMALATE COA-TRANSFERASE"/>
    <property type="match status" value="1"/>
</dbReference>
<keyword evidence="3" id="KW-1185">Reference proteome</keyword>
<dbReference type="Pfam" id="PF02515">
    <property type="entry name" value="CoA_transf_3"/>
    <property type="match status" value="1"/>
</dbReference>
<dbReference type="AlphaFoldDB" id="A0AA39QDJ1"/>
<dbReference type="PANTHER" id="PTHR48228:SF5">
    <property type="entry name" value="ALPHA-METHYLACYL-COA RACEMASE"/>
    <property type="match status" value="1"/>
</dbReference>
<dbReference type="InterPro" id="IPR050509">
    <property type="entry name" value="CoA-transferase_III"/>
</dbReference>
<evidence type="ECO:0000313" key="3">
    <source>
        <dbReference type="Proteomes" id="UP001175228"/>
    </source>
</evidence>
<evidence type="ECO:0000256" key="1">
    <source>
        <dbReference type="ARBA" id="ARBA00008383"/>
    </source>
</evidence>
<protein>
    <submittedName>
        <fullName evidence="2">CoA-transferase family III domain-containing protein</fullName>
    </submittedName>
</protein>
<evidence type="ECO:0000313" key="2">
    <source>
        <dbReference type="EMBL" id="KAK0500506.1"/>
    </source>
</evidence>
<name>A0AA39QDJ1_9AGAR</name>
<dbReference type="SUPFAM" id="SSF89796">
    <property type="entry name" value="CoA-transferase family III (CaiB/BaiF)"/>
    <property type="match status" value="1"/>
</dbReference>
<proteinExistence type="inferred from homology"/>
<sequence length="389" mass="42093">MSLSGLRAIEFAGLAPAPFAGLVLADNGADVIRIDKCSHSSSDILCRGKRSLAVNLKVASGRDIVKGLITSADVLIDPFRPGVMEKLGLGPEVFLGQEGLNRRLIYARVVGFPRSGPHKGMAGHDINYLALSGILSMLPGTSDKPEFPLNILADFAGGGLTCALGILLALIERGKSGLGQIVDTDMVSGVRYLSSFPLLLSLNRSGFFEGPRGTNILDGGAPFYGVYTCKDGGWMSVGCLEPQFFQTFLGIFTKSLPKEVSTLDGWKPSADSQLNRKEWPILKQFLEEGFLSETRQYWTTKFQGTDACTVPVLTLEEAGELDASGSLIPQPHPRLASLEHKPSFRSTVWVLMPGEHTGSILREMGVSESMWRQLLLEGAIEEPIIKQKL</sequence>
<dbReference type="Proteomes" id="UP001175228">
    <property type="component" value="Unassembled WGS sequence"/>
</dbReference>
<reference evidence="2" key="1">
    <citation type="submission" date="2023-06" db="EMBL/GenBank/DDBJ databases">
        <authorList>
            <consortium name="Lawrence Berkeley National Laboratory"/>
            <person name="Ahrendt S."/>
            <person name="Sahu N."/>
            <person name="Indic B."/>
            <person name="Wong-Bajracharya J."/>
            <person name="Merenyi Z."/>
            <person name="Ke H.-M."/>
            <person name="Monk M."/>
            <person name="Kocsube S."/>
            <person name="Drula E."/>
            <person name="Lipzen A."/>
            <person name="Balint B."/>
            <person name="Henrissat B."/>
            <person name="Andreopoulos B."/>
            <person name="Martin F.M."/>
            <person name="Harder C.B."/>
            <person name="Rigling D."/>
            <person name="Ford K.L."/>
            <person name="Foster G.D."/>
            <person name="Pangilinan J."/>
            <person name="Papanicolaou A."/>
            <person name="Barry K."/>
            <person name="LaButti K."/>
            <person name="Viragh M."/>
            <person name="Koriabine M."/>
            <person name="Yan M."/>
            <person name="Riley R."/>
            <person name="Champramary S."/>
            <person name="Plett K.L."/>
            <person name="Tsai I.J."/>
            <person name="Slot J."/>
            <person name="Sipos G."/>
            <person name="Plett J."/>
            <person name="Nagy L.G."/>
            <person name="Grigoriev I.V."/>
        </authorList>
    </citation>
    <scope>NUCLEOTIDE SEQUENCE</scope>
    <source>
        <strain evidence="2">HWK02</strain>
    </source>
</reference>
<dbReference type="Gene3D" id="3.30.1540.10">
    <property type="entry name" value="formyl-coa transferase, domain 3"/>
    <property type="match status" value="1"/>
</dbReference>